<protein>
    <recommendedName>
        <fullName evidence="2">Nephrocystin 3-like N-terminal domain-containing protein</fullName>
    </recommendedName>
</protein>
<dbReference type="PANTHER" id="PTHR24407:SF14">
    <property type="entry name" value="SIR2-LIKE DOMAIN-CONTAINING PROTEIN"/>
    <property type="match status" value="1"/>
</dbReference>
<dbReference type="InterPro" id="IPR027417">
    <property type="entry name" value="P-loop_NTPase"/>
</dbReference>
<evidence type="ECO:0000256" key="1">
    <source>
        <dbReference type="ARBA" id="ARBA00022737"/>
    </source>
</evidence>
<proteinExistence type="predicted"/>
<dbReference type="AlphaFoldDB" id="A0A9D4KBG2"/>
<reference evidence="3" key="2">
    <citation type="submission" date="2020-11" db="EMBL/GenBank/DDBJ databases">
        <authorList>
            <person name="McCartney M.A."/>
            <person name="Auch B."/>
            <person name="Kono T."/>
            <person name="Mallez S."/>
            <person name="Becker A."/>
            <person name="Gohl D.M."/>
            <person name="Silverstein K.A.T."/>
            <person name="Koren S."/>
            <person name="Bechman K.B."/>
            <person name="Herman A."/>
            <person name="Abrahante J.E."/>
            <person name="Garbe J."/>
        </authorList>
    </citation>
    <scope>NUCLEOTIDE SEQUENCE</scope>
    <source>
        <strain evidence="3">Duluth1</strain>
        <tissue evidence="3">Whole animal</tissue>
    </source>
</reference>
<dbReference type="Proteomes" id="UP000828390">
    <property type="component" value="Unassembled WGS sequence"/>
</dbReference>
<organism evidence="3 4">
    <name type="scientific">Dreissena polymorpha</name>
    <name type="common">Zebra mussel</name>
    <name type="synonym">Mytilus polymorpha</name>
    <dbReference type="NCBI Taxonomy" id="45954"/>
    <lineage>
        <taxon>Eukaryota</taxon>
        <taxon>Metazoa</taxon>
        <taxon>Spiralia</taxon>
        <taxon>Lophotrochozoa</taxon>
        <taxon>Mollusca</taxon>
        <taxon>Bivalvia</taxon>
        <taxon>Autobranchia</taxon>
        <taxon>Heteroconchia</taxon>
        <taxon>Euheterodonta</taxon>
        <taxon>Imparidentia</taxon>
        <taxon>Neoheterodontei</taxon>
        <taxon>Myida</taxon>
        <taxon>Dreissenoidea</taxon>
        <taxon>Dreissenidae</taxon>
        <taxon>Dreissena</taxon>
    </lineage>
</organism>
<keyword evidence="4" id="KW-1185">Reference proteome</keyword>
<evidence type="ECO:0000259" key="2">
    <source>
        <dbReference type="Pfam" id="PF24883"/>
    </source>
</evidence>
<feature type="domain" description="Nephrocystin 3-like N-terminal" evidence="2">
    <location>
        <begin position="39"/>
        <end position="165"/>
    </location>
</feature>
<dbReference type="EMBL" id="JAIWYP010000004">
    <property type="protein sequence ID" value="KAH3836307.1"/>
    <property type="molecule type" value="Genomic_DNA"/>
</dbReference>
<evidence type="ECO:0000313" key="3">
    <source>
        <dbReference type="EMBL" id="KAH3836307.1"/>
    </source>
</evidence>
<reference evidence="3" key="1">
    <citation type="journal article" date="2019" name="bioRxiv">
        <title>The Genome of the Zebra Mussel, Dreissena polymorpha: A Resource for Invasive Species Research.</title>
        <authorList>
            <person name="McCartney M.A."/>
            <person name="Auch B."/>
            <person name="Kono T."/>
            <person name="Mallez S."/>
            <person name="Zhang Y."/>
            <person name="Obille A."/>
            <person name="Becker A."/>
            <person name="Abrahante J.E."/>
            <person name="Garbe J."/>
            <person name="Badalamenti J.P."/>
            <person name="Herman A."/>
            <person name="Mangelson H."/>
            <person name="Liachko I."/>
            <person name="Sullivan S."/>
            <person name="Sone E.D."/>
            <person name="Koren S."/>
            <person name="Silverstein K.A.T."/>
            <person name="Beckman K.B."/>
            <person name="Gohl D.M."/>
        </authorList>
    </citation>
    <scope>NUCLEOTIDE SEQUENCE</scope>
    <source>
        <strain evidence="3">Duluth1</strain>
        <tissue evidence="3">Whole animal</tissue>
    </source>
</reference>
<dbReference type="Pfam" id="PF24883">
    <property type="entry name" value="NPHP3_N"/>
    <property type="match status" value="1"/>
</dbReference>
<gene>
    <name evidence="3" type="ORF">DPMN_109677</name>
</gene>
<keyword evidence="1" id="KW-0677">Repeat</keyword>
<comment type="caution">
    <text evidence="3">The sequence shown here is derived from an EMBL/GenBank/DDBJ whole genome shotgun (WGS) entry which is preliminary data.</text>
</comment>
<sequence>MEIYVTTEIHRIVTEKDGKKRKAGKIFKYCDIFQIDHATKKHVFLQGEPGKGKTTFAAKLVLDWCNECETLSNSNVNNPHFDDVETLQAFKFVFHIALRESRYQRTVTKMIKKQIIEMIHAEKDVDAAYILLQHILEKEICLVVQDGLDEWCDPEQNLVLPLLFQTCQCIVFTTARPWKMSDERLKNSQINCLLEL</sequence>
<accession>A0A9D4KBG2</accession>
<dbReference type="Gene3D" id="3.40.50.300">
    <property type="entry name" value="P-loop containing nucleotide triphosphate hydrolases"/>
    <property type="match status" value="1"/>
</dbReference>
<dbReference type="SUPFAM" id="SSF52540">
    <property type="entry name" value="P-loop containing nucleoside triphosphate hydrolases"/>
    <property type="match status" value="1"/>
</dbReference>
<evidence type="ECO:0000313" key="4">
    <source>
        <dbReference type="Proteomes" id="UP000828390"/>
    </source>
</evidence>
<dbReference type="InterPro" id="IPR056884">
    <property type="entry name" value="NPHP3-like_N"/>
</dbReference>
<name>A0A9D4KBG2_DREPO</name>
<dbReference type="PANTHER" id="PTHR24407">
    <property type="entry name" value="PROTEIN KINASE DOMAIN-CONTAINING PROTEIN"/>
    <property type="match status" value="1"/>
</dbReference>